<name>A0ABD0QMJ9_CIRMR</name>
<accession>A0ABD0QMJ9</accession>
<keyword evidence="1" id="KW-0413">Isomerase</keyword>
<reference evidence="3 4" key="1">
    <citation type="submission" date="2024-05" db="EMBL/GenBank/DDBJ databases">
        <title>Genome sequencing and assembly of Indian major carp, Cirrhinus mrigala (Hamilton, 1822).</title>
        <authorList>
            <person name="Mohindra V."/>
            <person name="Chowdhury L.M."/>
            <person name="Lal K."/>
            <person name="Jena J.K."/>
        </authorList>
    </citation>
    <scope>NUCLEOTIDE SEQUENCE [LARGE SCALE GENOMIC DNA]</scope>
    <source>
        <strain evidence="3">CM1030</strain>
        <tissue evidence="3">Blood</tissue>
    </source>
</reference>
<organism evidence="3 4">
    <name type="scientific">Cirrhinus mrigala</name>
    <name type="common">Mrigala</name>
    <dbReference type="NCBI Taxonomy" id="683832"/>
    <lineage>
        <taxon>Eukaryota</taxon>
        <taxon>Metazoa</taxon>
        <taxon>Chordata</taxon>
        <taxon>Craniata</taxon>
        <taxon>Vertebrata</taxon>
        <taxon>Euteleostomi</taxon>
        <taxon>Actinopterygii</taxon>
        <taxon>Neopterygii</taxon>
        <taxon>Teleostei</taxon>
        <taxon>Ostariophysi</taxon>
        <taxon>Cypriniformes</taxon>
        <taxon>Cyprinidae</taxon>
        <taxon>Labeoninae</taxon>
        <taxon>Labeonini</taxon>
        <taxon>Cirrhinus</taxon>
    </lineage>
</organism>
<dbReference type="EC" id="5.2.1.8" evidence="1"/>
<dbReference type="AlphaFoldDB" id="A0ABD0QMJ9"/>
<evidence type="ECO:0000313" key="3">
    <source>
        <dbReference type="EMBL" id="KAL0187466.1"/>
    </source>
</evidence>
<feature type="non-terminal residue" evidence="3">
    <location>
        <position position="1"/>
    </location>
</feature>
<evidence type="ECO:0000313" key="4">
    <source>
        <dbReference type="Proteomes" id="UP001529510"/>
    </source>
</evidence>
<comment type="caution">
    <text evidence="3">The sequence shown here is derived from an EMBL/GenBank/DDBJ whole genome shotgun (WGS) entry which is preliminary data.</text>
</comment>
<proteinExistence type="inferred from homology"/>
<dbReference type="GO" id="GO:0003755">
    <property type="term" value="F:peptidyl-prolyl cis-trans isomerase activity"/>
    <property type="evidence" value="ECO:0007669"/>
    <property type="project" value="UniProtKB-UniRule"/>
</dbReference>
<dbReference type="Pfam" id="PF00160">
    <property type="entry name" value="Pro_isomerase"/>
    <property type="match status" value="1"/>
</dbReference>
<comment type="function">
    <text evidence="1">PPIases accelerate the folding of proteins. It catalyzes the cis-trans isomerization of proline imidic peptide bonds in oligopeptides.</text>
</comment>
<keyword evidence="4" id="KW-1185">Reference proteome</keyword>
<evidence type="ECO:0000259" key="2">
    <source>
        <dbReference type="PROSITE" id="PS50072"/>
    </source>
</evidence>
<dbReference type="SUPFAM" id="SSF50891">
    <property type="entry name" value="Cyclophilin-like"/>
    <property type="match status" value="1"/>
</dbReference>
<dbReference type="Proteomes" id="UP001529510">
    <property type="component" value="Unassembled WGS sequence"/>
</dbReference>
<dbReference type="InterPro" id="IPR029000">
    <property type="entry name" value="Cyclophilin-like_dom_sf"/>
</dbReference>
<comment type="similarity">
    <text evidence="1">Belongs to the cyclophilin-type PPIase family.</text>
</comment>
<feature type="non-terminal residue" evidence="3">
    <location>
        <position position="61"/>
    </location>
</feature>
<sequence length="61" mass="6668">KSIYGNTFADENFKLKHLGPGWVSMANAGPDTNGSQFFITLARAPWLDGKHVVFGKVLEGM</sequence>
<dbReference type="PANTHER" id="PTHR11071">
    <property type="entry name" value="PEPTIDYL-PROLYL CIS-TRANS ISOMERASE"/>
    <property type="match status" value="1"/>
</dbReference>
<comment type="catalytic activity">
    <reaction evidence="1">
        <text>[protein]-peptidylproline (omega=180) = [protein]-peptidylproline (omega=0)</text>
        <dbReference type="Rhea" id="RHEA:16237"/>
        <dbReference type="Rhea" id="RHEA-COMP:10747"/>
        <dbReference type="Rhea" id="RHEA-COMP:10748"/>
        <dbReference type="ChEBI" id="CHEBI:83833"/>
        <dbReference type="ChEBI" id="CHEBI:83834"/>
        <dbReference type="EC" id="5.2.1.8"/>
    </reaction>
</comment>
<gene>
    <name evidence="3" type="ORF">M9458_019136</name>
</gene>
<dbReference type="PRINTS" id="PR00153">
    <property type="entry name" value="CSAPPISMRASE"/>
</dbReference>
<protein>
    <recommendedName>
        <fullName evidence="1">Peptidyl-prolyl cis-trans isomerase</fullName>
        <shortName evidence="1">PPIase</shortName>
        <ecNumber evidence="1">5.2.1.8</ecNumber>
    </recommendedName>
</protein>
<dbReference type="PANTHER" id="PTHR11071:SF11">
    <property type="entry name" value="PEPTIDYL-PROLYL CIS-TRANS ISOMERASE C"/>
    <property type="match status" value="1"/>
</dbReference>
<keyword evidence="1" id="KW-0697">Rotamase</keyword>
<dbReference type="InterPro" id="IPR002130">
    <property type="entry name" value="Cyclophilin-type_PPIase_dom"/>
</dbReference>
<dbReference type="EMBL" id="JAMKFB020000008">
    <property type="protein sequence ID" value="KAL0187466.1"/>
    <property type="molecule type" value="Genomic_DNA"/>
</dbReference>
<feature type="domain" description="PPIase cyclophilin-type" evidence="2">
    <location>
        <begin position="1"/>
        <end position="61"/>
    </location>
</feature>
<evidence type="ECO:0000256" key="1">
    <source>
        <dbReference type="RuleBase" id="RU363019"/>
    </source>
</evidence>
<dbReference type="PROSITE" id="PS50072">
    <property type="entry name" value="CSA_PPIASE_2"/>
    <property type="match status" value="1"/>
</dbReference>
<dbReference type="Gene3D" id="2.40.100.10">
    <property type="entry name" value="Cyclophilin-like"/>
    <property type="match status" value="1"/>
</dbReference>